<sequence>MSHPEPDRALYTISVAAQLAGVSPRTLRHYESHGLLAPARTRGGTRLYSDNDIARLRRVTELAEQGVNLVGIRRILDLQDENTRLREDGRGDRPDGAVR</sequence>
<dbReference type="PANTHER" id="PTHR30204:SF58">
    <property type="entry name" value="HTH-TYPE TRANSCRIPTIONAL REGULATOR YFMP"/>
    <property type="match status" value="1"/>
</dbReference>
<dbReference type="PROSITE" id="PS50937">
    <property type="entry name" value="HTH_MERR_2"/>
    <property type="match status" value="1"/>
</dbReference>
<dbReference type="PROSITE" id="PS00552">
    <property type="entry name" value="HTH_MERR_1"/>
    <property type="match status" value="1"/>
</dbReference>
<dbReference type="PRINTS" id="PR00040">
    <property type="entry name" value="HTHMERR"/>
</dbReference>
<dbReference type="OrthoDB" id="3387956at2"/>
<dbReference type="Pfam" id="PF13411">
    <property type="entry name" value="MerR_1"/>
    <property type="match status" value="1"/>
</dbReference>
<dbReference type="EMBL" id="CP063196">
    <property type="protein sequence ID" value="UOE21857.1"/>
    <property type="molecule type" value="Genomic_DNA"/>
</dbReference>
<dbReference type="Proteomes" id="UP000265719">
    <property type="component" value="Chromosome"/>
</dbReference>
<keyword evidence="3" id="KW-1185">Reference proteome</keyword>
<dbReference type="Gene3D" id="1.10.1660.10">
    <property type="match status" value="1"/>
</dbReference>
<dbReference type="RefSeq" id="WP_068692998.1">
    <property type="nucleotide sequence ID" value="NZ_CP063196.1"/>
</dbReference>
<dbReference type="AlphaFoldDB" id="A0A399G6X6"/>
<dbReference type="KEGG" id="thao:NI17_004880"/>
<dbReference type="PANTHER" id="PTHR30204">
    <property type="entry name" value="REDOX-CYCLING DRUG-SENSING TRANSCRIPTIONAL ACTIVATOR SOXR"/>
    <property type="match status" value="1"/>
</dbReference>
<accession>A0A399G6X6</accession>
<dbReference type="GO" id="GO:0003700">
    <property type="term" value="F:DNA-binding transcription factor activity"/>
    <property type="evidence" value="ECO:0007669"/>
    <property type="project" value="InterPro"/>
</dbReference>
<evidence type="ECO:0000256" key="1">
    <source>
        <dbReference type="ARBA" id="ARBA00023125"/>
    </source>
</evidence>
<gene>
    <name evidence="2" type="ORF">NI17_004880</name>
</gene>
<dbReference type="InterPro" id="IPR009061">
    <property type="entry name" value="DNA-bd_dom_put_sf"/>
</dbReference>
<reference evidence="2" key="1">
    <citation type="submission" date="2020-10" db="EMBL/GenBank/DDBJ databases">
        <title>De novo genome project of the cellulose decomposer Thermobifida halotolerans type strain.</title>
        <authorList>
            <person name="Nagy I."/>
            <person name="Horvath B."/>
            <person name="Kukolya J."/>
            <person name="Nagy I."/>
            <person name="Orsini M."/>
        </authorList>
    </citation>
    <scope>NUCLEOTIDE SEQUENCE</scope>
    <source>
        <strain evidence="2">DSM 44931</strain>
    </source>
</reference>
<name>A0A399G6X6_9ACTN</name>
<protein>
    <submittedName>
        <fullName evidence="2">MerR family transcriptional regulator</fullName>
    </submittedName>
</protein>
<dbReference type="InterPro" id="IPR000551">
    <property type="entry name" value="MerR-type_HTH_dom"/>
</dbReference>
<dbReference type="SMART" id="SM00422">
    <property type="entry name" value="HTH_MERR"/>
    <property type="match status" value="1"/>
</dbReference>
<proteinExistence type="predicted"/>
<organism evidence="2 3">
    <name type="scientific">Thermobifida halotolerans</name>
    <dbReference type="NCBI Taxonomy" id="483545"/>
    <lineage>
        <taxon>Bacteria</taxon>
        <taxon>Bacillati</taxon>
        <taxon>Actinomycetota</taxon>
        <taxon>Actinomycetes</taxon>
        <taxon>Streptosporangiales</taxon>
        <taxon>Nocardiopsidaceae</taxon>
        <taxon>Thermobifida</taxon>
    </lineage>
</organism>
<evidence type="ECO:0000313" key="3">
    <source>
        <dbReference type="Proteomes" id="UP000265719"/>
    </source>
</evidence>
<evidence type="ECO:0000313" key="2">
    <source>
        <dbReference type="EMBL" id="UOE21857.1"/>
    </source>
</evidence>
<dbReference type="GO" id="GO:0003677">
    <property type="term" value="F:DNA binding"/>
    <property type="evidence" value="ECO:0007669"/>
    <property type="project" value="UniProtKB-KW"/>
</dbReference>
<keyword evidence="1" id="KW-0238">DNA-binding</keyword>
<dbReference type="SUPFAM" id="SSF46955">
    <property type="entry name" value="Putative DNA-binding domain"/>
    <property type="match status" value="1"/>
</dbReference>
<dbReference type="InterPro" id="IPR047057">
    <property type="entry name" value="MerR_fam"/>
</dbReference>